<proteinExistence type="predicted"/>
<organism evidence="1 2">
    <name type="scientific">Diversispora epigaea</name>
    <dbReference type="NCBI Taxonomy" id="1348612"/>
    <lineage>
        <taxon>Eukaryota</taxon>
        <taxon>Fungi</taxon>
        <taxon>Fungi incertae sedis</taxon>
        <taxon>Mucoromycota</taxon>
        <taxon>Glomeromycotina</taxon>
        <taxon>Glomeromycetes</taxon>
        <taxon>Diversisporales</taxon>
        <taxon>Diversisporaceae</taxon>
        <taxon>Diversispora</taxon>
    </lineage>
</organism>
<dbReference type="Proteomes" id="UP000266861">
    <property type="component" value="Unassembled WGS sequence"/>
</dbReference>
<dbReference type="OrthoDB" id="5380555at2759"/>
<evidence type="ECO:0000313" key="1">
    <source>
        <dbReference type="EMBL" id="RHZ84669.1"/>
    </source>
</evidence>
<dbReference type="EMBL" id="PQFF01000074">
    <property type="protein sequence ID" value="RHZ84669.1"/>
    <property type="molecule type" value="Genomic_DNA"/>
</dbReference>
<dbReference type="PANTHER" id="PTHR34825">
    <property type="entry name" value="CONSERVED PROTEIN, WITH A WEAK D-GALACTARATE DEHYDRATASE/ALTRONATE HYDROLASE DOMAIN"/>
    <property type="match status" value="1"/>
</dbReference>
<sequence length="195" mass="22639">MLMSFCTFSFIDEYDARVIEAFKNETIIQPHHNHDASVQIKIEKIESSFKSLYCRLKYACDEGMARIFQTGVTLVVMSEFTSGFNISEDLALNKKFWDTYGFKKSEIELLLNKAFGNSLPDNIKEELITWLKNENDGYFFHPKEFLTQHVSCIVLENFWNKRNSLIRDTLLNFPSDPQTLPPLNNSLGKSTVHHQ</sequence>
<comment type="caution">
    <text evidence="1">The sequence shown here is derived from an EMBL/GenBank/DDBJ whole genome shotgun (WGS) entry which is preliminary data.</text>
</comment>
<dbReference type="AlphaFoldDB" id="A0A397J8K6"/>
<name>A0A397J8K6_9GLOM</name>
<keyword evidence="2" id="KW-1185">Reference proteome</keyword>
<reference evidence="1 2" key="1">
    <citation type="submission" date="2018-08" db="EMBL/GenBank/DDBJ databases">
        <title>Genome and evolution of the arbuscular mycorrhizal fungus Diversispora epigaea (formerly Glomus versiforme) and its bacterial endosymbionts.</title>
        <authorList>
            <person name="Sun X."/>
            <person name="Fei Z."/>
            <person name="Harrison M."/>
        </authorList>
    </citation>
    <scope>NUCLEOTIDE SEQUENCE [LARGE SCALE GENOMIC DNA]</scope>
    <source>
        <strain evidence="1 2">IT104</strain>
    </source>
</reference>
<dbReference type="STRING" id="1348612.A0A397J8K6"/>
<gene>
    <name evidence="1" type="ORF">Glove_78g41</name>
</gene>
<dbReference type="PANTHER" id="PTHR34825:SF1">
    <property type="entry name" value="AAA-ATPASE-LIKE DOMAIN-CONTAINING PROTEIN"/>
    <property type="match status" value="1"/>
</dbReference>
<evidence type="ECO:0000313" key="2">
    <source>
        <dbReference type="Proteomes" id="UP000266861"/>
    </source>
</evidence>
<protein>
    <submittedName>
        <fullName evidence="1">Uncharacterized protein</fullName>
    </submittedName>
</protein>
<accession>A0A397J8K6</accession>